<sequence>MHAVNQEVQSADPFVLEYFTQVLGHIIPEHCWIAERSSSKLTQAVERLGACLPIYRNSSGHTIQLKIMSILADSTHNRLRRKQLKLTVVMQGNWLDQLLRTLASDTPICRTEAAVALAKLATEPRLMQQLPRRQKLSVIPDILDSLLRAADCHSVSWPECYMSMAFFLQHNQCQLVCDGLIDRGVQCGPSNARSCWLRLFYLYVLAKNSAEIYNIE</sequence>
<comment type="caution">
    <text evidence="1">The sequence shown here is derived from an EMBL/GenBank/DDBJ whole genome shotgun (WGS) entry which is preliminary data.</text>
</comment>
<dbReference type="OrthoDB" id="6249911at2759"/>
<dbReference type="AlphaFoldDB" id="A0A8T0DKI8"/>
<reference evidence="1 2" key="1">
    <citation type="submission" date="2019-07" db="EMBL/GenBank/DDBJ databases">
        <title>Annotation for the trematode Paragonimus westermani.</title>
        <authorList>
            <person name="Choi Y.-J."/>
        </authorList>
    </citation>
    <scope>NUCLEOTIDE SEQUENCE [LARGE SCALE GENOMIC DNA]</scope>
    <source>
        <strain evidence="1">180907_Pwestermani</strain>
    </source>
</reference>
<protein>
    <submittedName>
        <fullName evidence="1">Uncharacterized protein</fullName>
    </submittedName>
</protein>
<dbReference type="Proteomes" id="UP000699462">
    <property type="component" value="Unassembled WGS sequence"/>
</dbReference>
<organism evidence="1 2">
    <name type="scientific">Paragonimus westermani</name>
    <dbReference type="NCBI Taxonomy" id="34504"/>
    <lineage>
        <taxon>Eukaryota</taxon>
        <taxon>Metazoa</taxon>
        <taxon>Spiralia</taxon>
        <taxon>Lophotrochozoa</taxon>
        <taxon>Platyhelminthes</taxon>
        <taxon>Trematoda</taxon>
        <taxon>Digenea</taxon>
        <taxon>Plagiorchiida</taxon>
        <taxon>Troglotremata</taxon>
        <taxon>Troglotrematidae</taxon>
        <taxon>Paragonimus</taxon>
    </lineage>
</organism>
<name>A0A8T0DKI8_9TREM</name>
<accession>A0A8T0DKI8</accession>
<evidence type="ECO:0000313" key="1">
    <source>
        <dbReference type="EMBL" id="KAF8568343.1"/>
    </source>
</evidence>
<evidence type="ECO:0000313" key="2">
    <source>
        <dbReference type="Proteomes" id="UP000699462"/>
    </source>
</evidence>
<proteinExistence type="predicted"/>
<gene>
    <name evidence="1" type="ORF">P879_08340</name>
</gene>
<dbReference type="EMBL" id="JTDF01002875">
    <property type="protein sequence ID" value="KAF8568343.1"/>
    <property type="molecule type" value="Genomic_DNA"/>
</dbReference>
<keyword evidence="2" id="KW-1185">Reference proteome</keyword>